<organism evidence="2 3">
    <name type="scientific">Cricetulus griseus</name>
    <name type="common">Chinese hamster</name>
    <name type="synonym">Cricetulus barabensis griseus</name>
    <dbReference type="NCBI Taxonomy" id="10029"/>
    <lineage>
        <taxon>Eukaryota</taxon>
        <taxon>Metazoa</taxon>
        <taxon>Chordata</taxon>
        <taxon>Craniata</taxon>
        <taxon>Vertebrata</taxon>
        <taxon>Euteleostomi</taxon>
        <taxon>Mammalia</taxon>
        <taxon>Eutheria</taxon>
        <taxon>Euarchontoglires</taxon>
        <taxon>Glires</taxon>
        <taxon>Rodentia</taxon>
        <taxon>Myomorpha</taxon>
        <taxon>Muroidea</taxon>
        <taxon>Cricetidae</taxon>
        <taxon>Cricetinae</taxon>
        <taxon>Cricetulus</taxon>
    </lineage>
</organism>
<reference evidence="3" key="1">
    <citation type="journal article" date="2011" name="Nat. Biotechnol.">
        <title>The genomic sequence of the Chinese hamster ovary (CHO)-K1 cell line.</title>
        <authorList>
            <person name="Xu X."/>
            <person name="Nagarajan H."/>
            <person name="Lewis N.E."/>
            <person name="Pan S."/>
            <person name="Cai Z."/>
            <person name="Liu X."/>
            <person name="Chen W."/>
            <person name="Xie M."/>
            <person name="Wang W."/>
            <person name="Hammond S."/>
            <person name="Andersen M.R."/>
            <person name="Neff N."/>
            <person name="Passarelli B."/>
            <person name="Koh W."/>
            <person name="Fan H.C."/>
            <person name="Wang J."/>
            <person name="Gui Y."/>
            <person name="Lee K.H."/>
            <person name="Betenbaugh M.J."/>
            <person name="Quake S.R."/>
            <person name="Famili I."/>
            <person name="Palsson B.O."/>
            <person name="Wang J."/>
        </authorList>
    </citation>
    <scope>NUCLEOTIDE SEQUENCE [LARGE SCALE GENOMIC DNA]</scope>
    <source>
        <strain evidence="3">CHO K1 cell line</strain>
    </source>
</reference>
<dbReference type="AlphaFoldDB" id="G3HP05"/>
<dbReference type="EMBL" id="JH000563">
    <property type="protein sequence ID" value="EGW12292.1"/>
    <property type="molecule type" value="Genomic_DNA"/>
</dbReference>
<name>G3HP05_CRIGR</name>
<feature type="transmembrane region" description="Helical" evidence="1">
    <location>
        <begin position="32"/>
        <end position="53"/>
    </location>
</feature>
<accession>G3HP05</accession>
<evidence type="ECO:0000313" key="3">
    <source>
        <dbReference type="Proteomes" id="UP000001075"/>
    </source>
</evidence>
<keyword evidence="1" id="KW-0812">Transmembrane</keyword>
<keyword evidence="1" id="KW-1133">Transmembrane helix</keyword>
<proteinExistence type="predicted"/>
<protein>
    <submittedName>
        <fullName evidence="2">Uncharacterized protein</fullName>
    </submittedName>
</protein>
<keyword evidence="1" id="KW-0472">Membrane</keyword>
<feature type="transmembrane region" description="Helical" evidence="1">
    <location>
        <begin position="65"/>
        <end position="83"/>
    </location>
</feature>
<evidence type="ECO:0000313" key="2">
    <source>
        <dbReference type="EMBL" id="EGW12292.1"/>
    </source>
</evidence>
<sequence length="138" mass="15455">MKAFPFKSQYRSEPCGGSWGRRALAKHISKQCISLILSLCLSSGQLAQISLIYNLACLIGHTPVWLVSFMSGAGINSAILGKLRKEKKTPRPKHPPHQLKHQGAWCRNMKAETIAVRNLSKFIKVHPQPLPRESQMRS</sequence>
<gene>
    <name evidence="2" type="ORF">I79_012506</name>
</gene>
<evidence type="ECO:0000256" key="1">
    <source>
        <dbReference type="SAM" id="Phobius"/>
    </source>
</evidence>
<dbReference type="InParanoid" id="G3HP05"/>
<dbReference type="Proteomes" id="UP000001075">
    <property type="component" value="Unassembled WGS sequence"/>
</dbReference>